<dbReference type="GO" id="GO:0005886">
    <property type="term" value="C:plasma membrane"/>
    <property type="evidence" value="ECO:0000318"/>
    <property type="project" value="GO_Central"/>
</dbReference>
<comment type="pathway">
    <text evidence="4">Lipid metabolism.</text>
</comment>
<evidence type="ECO:0000256" key="13">
    <source>
        <dbReference type="ARBA" id="ARBA00047604"/>
    </source>
</evidence>
<feature type="domain" description="O-acyltransferase WSD1 C-terminal" evidence="18">
    <location>
        <begin position="353"/>
        <end position="497"/>
    </location>
</feature>
<dbReference type="Pfam" id="PF06974">
    <property type="entry name" value="WS_DGAT_C"/>
    <property type="match status" value="1"/>
</dbReference>
<evidence type="ECO:0000256" key="9">
    <source>
        <dbReference type="ARBA" id="ARBA00022989"/>
    </source>
</evidence>
<dbReference type="GO" id="GO:0047196">
    <property type="term" value="F:long-chain-alcohol O-fatty-acyltransferase activity"/>
    <property type="evidence" value="ECO:0007669"/>
    <property type="project" value="UniProtKB-EC"/>
</dbReference>
<dbReference type="GO" id="GO:0019432">
    <property type="term" value="P:triglyceride biosynthetic process"/>
    <property type="evidence" value="ECO:0000318"/>
    <property type="project" value="GO_Central"/>
</dbReference>
<keyword evidence="10 16" id="KW-0472">Membrane</keyword>
<dbReference type="InterPro" id="IPR009721">
    <property type="entry name" value="O-acyltransferase_WSD1_C"/>
</dbReference>
<evidence type="ECO:0000256" key="10">
    <source>
        <dbReference type="ARBA" id="ARBA00023136"/>
    </source>
</evidence>
<dbReference type="AlphaFoldDB" id="A0A251SYN7"/>
<reference evidence="19 21" key="1">
    <citation type="journal article" date="2017" name="Nature">
        <title>The sunflower genome provides insights into oil metabolism, flowering and Asterid evolution.</title>
        <authorList>
            <person name="Badouin H."/>
            <person name="Gouzy J."/>
            <person name="Grassa C.J."/>
            <person name="Murat F."/>
            <person name="Staton S.E."/>
            <person name="Cottret L."/>
            <person name="Lelandais-Briere C."/>
            <person name="Owens G.L."/>
            <person name="Carrere S."/>
            <person name="Mayjonade B."/>
            <person name="Legrand L."/>
            <person name="Gill N."/>
            <person name="Kane N.C."/>
            <person name="Bowers J.E."/>
            <person name="Hubner S."/>
            <person name="Bellec A."/>
            <person name="Berard A."/>
            <person name="Berges H."/>
            <person name="Blanchet N."/>
            <person name="Boniface M.C."/>
            <person name="Brunel D."/>
            <person name="Catrice O."/>
            <person name="Chaidir N."/>
            <person name="Claudel C."/>
            <person name="Donnadieu C."/>
            <person name="Faraut T."/>
            <person name="Fievet G."/>
            <person name="Helmstetter N."/>
            <person name="King M."/>
            <person name="Knapp S.J."/>
            <person name="Lai Z."/>
            <person name="Le Paslier M.C."/>
            <person name="Lippi Y."/>
            <person name="Lorenzon L."/>
            <person name="Mandel J.R."/>
            <person name="Marage G."/>
            <person name="Marchand G."/>
            <person name="Marquand E."/>
            <person name="Bret-Mestries E."/>
            <person name="Morien E."/>
            <person name="Nambeesan S."/>
            <person name="Nguyen T."/>
            <person name="Pegot-Espagnet P."/>
            <person name="Pouilly N."/>
            <person name="Raftis F."/>
            <person name="Sallet E."/>
            <person name="Schiex T."/>
            <person name="Thomas J."/>
            <person name="Vandecasteele C."/>
            <person name="Vares D."/>
            <person name="Vear F."/>
            <person name="Vautrin S."/>
            <person name="Crespi M."/>
            <person name="Mangin B."/>
            <person name="Burke J.M."/>
            <person name="Salse J."/>
            <person name="Munos S."/>
            <person name="Vincourt P."/>
            <person name="Rieseberg L.H."/>
            <person name="Langlade N.B."/>
        </authorList>
    </citation>
    <scope>NUCLEOTIDE SEQUENCE [LARGE SCALE GENOMIC DNA]</scope>
    <source>
        <strain evidence="21">cv. SF193</strain>
        <tissue evidence="19">Leaves</tissue>
    </source>
</reference>
<comment type="similarity">
    <text evidence="12">In the N-terminal section; belongs to the long-chain O-acyltransferase family.</text>
</comment>
<feature type="transmembrane region" description="Helical" evidence="16">
    <location>
        <begin position="215"/>
        <end position="239"/>
    </location>
</feature>
<evidence type="ECO:0000256" key="4">
    <source>
        <dbReference type="ARBA" id="ARBA00005189"/>
    </source>
</evidence>
<dbReference type="InterPro" id="IPR023213">
    <property type="entry name" value="CAT-like_dom_sf"/>
</dbReference>
<dbReference type="FunFam" id="3.30.559.10:FF:000033">
    <property type="entry name" value="O-acyltransferase (WSD1-like) family protein"/>
    <property type="match status" value="1"/>
</dbReference>
<evidence type="ECO:0000256" key="12">
    <source>
        <dbReference type="ARBA" id="ARBA00024360"/>
    </source>
</evidence>
<dbReference type="InterPro" id="IPR004255">
    <property type="entry name" value="O-acyltransferase_WSD1_N"/>
</dbReference>
<organism evidence="20 21">
    <name type="scientific">Helianthus annuus</name>
    <name type="common">Common sunflower</name>
    <dbReference type="NCBI Taxonomy" id="4232"/>
    <lineage>
        <taxon>Eukaryota</taxon>
        <taxon>Viridiplantae</taxon>
        <taxon>Streptophyta</taxon>
        <taxon>Embryophyta</taxon>
        <taxon>Tracheophyta</taxon>
        <taxon>Spermatophyta</taxon>
        <taxon>Magnoliopsida</taxon>
        <taxon>eudicotyledons</taxon>
        <taxon>Gunneridae</taxon>
        <taxon>Pentapetalae</taxon>
        <taxon>asterids</taxon>
        <taxon>campanulids</taxon>
        <taxon>Asterales</taxon>
        <taxon>Asteraceae</taxon>
        <taxon>Asteroideae</taxon>
        <taxon>Heliantheae alliance</taxon>
        <taxon>Heliantheae</taxon>
        <taxon>Helianthus</taxon>
    </lineage>
</organism>
<keyword evidence="9 16" id="KW-1133">Transmembrane helix</keyword>
<evidence type="ECO:0000256" key="7">
    <source>
        <dbReference type="ARBA" id="ARBA00022692"/>
    </source>
</evidence>
<dbReference type="Gene3D" id="3.30.559.10">
    <property type="entry name" value="Chloramphenicol acetyltransferase-like domain"/>
    <property type="match status" value="1"/>
</dbReference>
<evidence type="ECO:0000256" key="1">
    <source>
        <dbReference type="ARBA" id="ARBA00004162"/>
    </source>
</evidence>
<dbReference type="EMBL" id="MNCJ02000327">
    <property type="protein sequence ID" value="KAF5776482.1"/>
    <property type="molecule type" value="Genomic_DNA"/>
</dbReference>
<dbReference type="GO" id="GO:0004144">
    <property type="term" value="F:diacylglycerol O-acyltransferase activity"/>
    <property type="evidence" value="ECO:0007669"/>
    <property type="project" value="UniProtKB-EC"/>
</dbReference>
<dbReference type="STRING" id="4232.A0A251SYN7"/>
<accession>A0A251SYN7</accession>
<evidence type="ECO:0000256" key="3">
    <source>
        <dbReference type="ARBA" id="ARBA00004771"/>
    </source>
</evidence>
<keyword evidence="11 20" id="KW-0012">Acyltransferase</keyword>
<gene>
    <name evidence="20" type="ORF">HannXRQ_Chr12g0356971</name>
    <name evidence="19" type="ORF">HanXRQr2_Chr12g0524751</name>
</gene>
<dbReference type="SUPFAM" id="SSF52777">
    <property type="entry name" value="CoA-dependent acyltransferases"/>
    <property type="match status" value="1"/>
</dbReference>
<evidence type="ECO:0000256" key="15">
    <source>
        <dbReference type="SAM" id="MobiDB-lite"/>
    </source>
</evidence>
<feature type="compositionally biased region" description="Basic and acidic residues" evidence="15">
    <location>
        <begin position="31"/>
        <end position="40"/>
    </location>
</feature>
<comment type="catalytic activity">
    <reaction evidence="13">
        <text>a long chain fatty alcohol + a fatty acyl-CoA = a long-chain alcohol wax ester + CoA</text>
        <dbReference type="Rhea" id="RHEA:38443"/>
        <dbReference type="ChEBI" id="CHEBI:17135"/>
        <dbReference type="ChEBI" id="CHEBI:57287"/>
        <dbReference type="ChEBI" id="CHEBI:77636"/>
        <dbReference type="ChEBI" id="CHEBI:235323"/>
        <dbReference type="EC" id="2.3.1.75"/>
    </reaction>
</comment>
<comment type="pathway">
    <text evidence="3">Glycerolipid metabolism; triacylglycerol biosynthesis.</text>
</comment>
<evidence type="ECO:0000256" key="6">
    <source>
        <dbReference type="ARBA" id="ARBA00022679"/>
    </source>
</evidence>
<evidence type="ECO:0000313" key="21">
    <source>
        <dbReference type="Proteomes" id="UP000215914"/>
    </source>
</evidence>
<evidence type="ECO:0000256" key="2">
    <source>
        <dbReference type="ARBA" id="ARBA00004389"/>
    </source>
</evidence>
<keyword evidence="6 20" id="KW-0808">Transferase</keyword>
<evidence type="ECO:0000259" key="18">
    <source>
        <dbReference type="Pfam" id="PF06974"/>
    </source>
</evidence>
<comment type="catalytic activity">
    <reaction evidence="14">
        <text>an acyl-CoA + a 1,2-diacyl-sn-glycerol = a triacyl-sn-glycerol + CoA</text>
        <dbReference type="Rhea" id="RHEA:10868"/>
        <dbReference type="ChEBI" id="CHEBI:17815"/>
        <dbReference type="ChEBI" id="CHEBI:57287"/>
        <dbReference type="ChEBI" id="CHEBI:58342"/>
        <dbReference type="ChEBI" id="CHEBI:64615"/>
        <dbReference type="EC" id="2.3.1.20"/>
    </reaction>
</comment>
<dbReference type="UniPathway" id="UPA00282"/>
<dbReference type="Proteomes" id="UP000215914">
    <property type="component" value="Chromosome 12"/>
</dbReference>
<reference evidence="20" key="2">
    <citation type="submission" date="2017-02" db="EMBL/GenBank/DDBJ databases">
        <title>Sunflower complete genome.</title>
        <authorList>
            <person name="Langlade N."/>
            <person name="Munos S."/>
        </authorList>
    </citation>
    <scope>NUCLEOTIDE SEQUENCE [LARGE SCALE GENOMIC DNA]</scope>
    <source>
        <tissue evidence="20">Leaves</tissue>
    </source>
</reference>
<evidence type="ECO:0000256" key="14">
    <source>
        <dbReference type="ARBA" id="ARBA00048109"/>
    </source>
</evidence>
<evidence type="ECO:0000256" key="11">
    <source>
        <dbReference type="ARBA" id="ARBA00023315"/>
    </source>
</evidence>
<dbReference type="Pfam" id="PF03007">
    <property type="entry name" value="WS_DGAT_cat"/>
    <property type="match status" value="1"/>
</dbReference>
<evidence type="ECO:0000256" key="5">
    <source>
        <dbReference type="ARBA" id="ARBA00022475"/>
    </source>
</evidence>
<evidence type="ECO:0000259" key="17">
    <source>
        <dbReference type="Pfam" id="PF03007"/>
    </source>
</evidence>
<comment type="subcellular location">
    <subcellularLocation>
        <location evidence="1">Cell membrane</location>
        <topology evidence="1">Single-pass membrane protein</topology>
    </subcellularLocation>
    <subcellularLocation>
        <location evidence="2">Endoplasmic reticulum membrane</location>
        <topology evidence="2">Single-pass membrane protein</topology>
    </subcellularLocation>
</comment>
<evidence type="ECO:0000256" key="8">
    <source>
        <dbReference type="ARBA" id="ARBA00022824"/>
    </source>
</evidence>
<evidence type="ECO:0000313" key="19">
    <source>
        <dbReference type="EMBL" id="KAF5776482.1"/>
    </source>
</evidence>
<feature type="region of interest" description="Disordered" evidence="15">
    <location>
        <begin position="1"/>
        <end position="40"/>
    </location>
</feature>
<dbReference type="PANTHER" id="PTHR31650:SF79">
    <property type="entry name" value="O-ACYLTRANSFERASE (WSD1-LIKE) FAMILY PROTEIN-RELATED"/>
    <property type="match status" value="1"/>
</dbReference>
<dbReference type="Gramene" id="mRNA:HanXRQr2_Chr12g0524751">
    <property type="protein sequence ID" value="mRNA:HanXRQr2_Chr12g0524751"/>
    <property type="gene ID" value="HanXRQr2_Chr12g0524751"/>
</dbReference>
<proteinExistence type="inferred from homology"/>
<keyword evidence="21" id="KW-1185">Reference proteome</keyword>
<dbReference type="Gene3D" id="3.30.559.30">
    <property type="entry name" value="Nonribosomal peptide synthetase, condensation domain"/>
    <property type="match status" value="1"/>
</dbReference>
<dbReference type="GO" id="GO:0005789">
    <property type="term" value="C:endoplasmic reticulum membrane"/>
    <property type="evidence" value="ECO:0007669"/>
    <property type="project" value="UniProtKB-SubCell"/>
</dbReference>
<dbReference type="InParanoid" id="A0A251SYN7"/>
<dbReference type="OMA" id="TEPILLM"/>
<dbReference type="EC" id="2.3.1.-" evidence="19"/>
<name>A0A251SYN7_HELAN</name>
<sequence length="509" mass="57112">MKQSISLSKYRKSMGSSEGLKSLKHINTTTTKDDPRFKEEDQPLSPMARLFHEPGSNVYIVSMMGCKTKINPDVIKQNLVHSLVRHPRFSSLQVTDKETGNIKWVPTNVNIDNHVIVPEIDPNIESADKFVEDYISNLSRSSIDRSQPLWDLHLLNNIKTTDAEGTGVFRFHHSLGDGMSLMTLLLACTRQAADTDALPTLPMNKDSAYIKVTSVWSVLVMLWNSFVAMMMFVCTGLFLKDTETPLKGSAGVENRPRRFVRKSVSLADVKAVKNAMNVTLNDVVLGVTQAGLSRYLNYRYGEINRIGRGDHHDKKDFIPKGVRLRATFFFNLRATTRIDTLVESMKSGTLGRWGNQIGYVLLPFAIGLKRNPLDYVKEAKAVIDKKKVSLEPLFAYFVASLVLKLFGIKAVGKLNHKVFFNTTLWFSNVPGPEQEVTFYGQDITYIAPSCYGQPNALMIHIVSYMDKLTFVISADEETIPDPHRLGDDLVESLQLIKASALAKESTKDK</sequence>
<evidence type="ECO:0000256" key="16">
    <source>
        <dbReference type="SAM" id="Phobius"/>
    </source>
</evidence>
<protein>
    <submittedName>
        <fullName evidence="19 20">Transferase</fullName>
        <ecNumber evidence="19">2.3.1.-</ecNumber>
    </submittedName>
</protein>
<dbReference type="InterPro" id="IPR045034">
    <property type="entry name" value="O-acyltransferase_WSD1-like"/>
</dbReference>
<dbReference type="GO" id="GO:0008374">
    <property type="term" value="F:O-acyltransferase activity"/>
    <property type="evidence" value="ECO:0000318"/>
    <property type="project" value="GO_Central"/>
</dbReference>
<evidence type="ECO:0000313" key="20">
    <source>
        <dbReference type="EMBL" id="OTG03950.1"/>
    </source>
</evidence>
<keyword evidence="5" id="KW-1003">Cell membrane</keyword>
<dbReference type="EMBL" id="CM007901">
    <property type="protein sequence ID" value="OTG03950.1"/>
    <property type="molecule type" value="Genomic_DNA"/>
</dbReference>
<dbReference type="PANTHER" id="PTHR31650">
    <property type="entry name" value="O-ACYLTRANSFERASE (WSD1-LIKE) FAMILY PROTEIN"/>
    <property type="match status" value="1"/>
</dbReference>
<keyword evidence="8" id="KW-0256">Endoplasmic reticulum</keyword>
<reference evidence="19" key="3">
    <citation type="submission" date="2020-06" db="EMBL/GenBank/DDBJ databases">
        <title>Helianthus annuus Genome sequencing and assembly Release 2.</title>
        <authorList>
            <person name="Gouzy J."/>
            <person name="Langlade N."/>
            <person name="Munos S."/>
        </authorList>
    </citation>
    <scope>NUCLEOTIDE SEQUENCE</scope>
    <source>
        <tissue evidence="19">Leaves</tissue>
    </source>
</reference>
<keyword evidence="7 16" id="KW-0812">Transmembrane</keyword>
<feature type="domain" description="O-acyltransferase WSD1-like N-terminal" evidence="17">
    <location>
        <begin position="77"/>
        <end position="284"/>
    </location>
</feature>